<dbReference type="AlphaFoldDB" id="A0A7W7NS93"/>
<protein>
    <submittedName>
        <fullName evidence="2">L-ascorbate metabolism protein UlaG (Beta-lactamase superfamily)</fullName>
    </submittedName>
</protein>
<dbReference type="Gene3D" id="3.60.15.10">
    <property type="entry name" value="Ribonuclease Z/Hydroxyacylglutathione hydrolase-like"/>
    <property type="match status" value="1"/>
</dbReference>
<accession>A0A7W7NS93</accession>
<name>A0A7W7NS93_9SPHN</name>
<dbReference type="PANTHER" id="PTHR15032">
    <property type="entry name" value="N-ACYL-PHOSPHATIDYLETHANOLAMINE-HYDROLYZING PHOSPHOLIPASE D"/>
    <property type="match status" value="1"/>
</dbReference>
<dbReference type="RefSeq" id="WP_184164504.1">
    <property type="nucleotide sequence ID" value="NZ_JACHLN010000001.1"/>
</dbReference>
<dbReference type="InterPro" id="IPR036866">
    <property type="entry name" value="RibonucZ/Hydroxyglut_hydro"/>
</dbReference>
<dbReference type="GO" id="GO:0005737">
    <property type="term" value="C:cytoplasm"/>
    <property type="evidence" value="ECO:0007669"/>
    <property type="project" value="TreeGrafter"/>
</dbReference>
<organism evidence="2 3">
    <name type="scientific">Sphingomonas kyeonggiensis</name>
    <dbReference type="NCBI Taxonomy" id="1268553"/>
    <lineage>
        <taxon>Bacteria</taxon>
        <taxon>Pseudomonadati</taxon>
        <taxon>Pseudomonadota</taxon>
        <taxon>Alphaproteobacteria</taxon>
        <taxon>Sphingomonadales</taxon>
        <taxon>Sphingomonadaceae</taxon>
        <taxon>Sphingomonas</taxon>
    </lineage>
</organism>
<reference evidence="2 3" key="1">
    <citation type="submission" date="2020-08" db="EMBL/GenBank/DDBJ databases">
        <title>Functional genomics of gut bacteria from endangered species of beetles.</title>
        <authorList>
            <person name="Carlos-Shanley C."/>
        </authorList>
    </citation>
    <scope>NUCLEOTIDE SEQUENCE [LARGE SCALE GENOMIC DNA]</scope>
    <source>
        <strain evidence="2 3">S00224</strain>
    </source>
</reference>
<dbReference type="Pfam" id="PF12706">
    <property type="entry name" value="Lactamase_B_2"/>
    <property type="match status" value="1"/>
</dbReference>
<evidence type="ECO:0000259" key="1">
    <source>
        <dbReference type="Pfam" id="PF12706"/>
    </source>
</evidence>
<dbReference type="SUPFAM" id="SSF56281">
    <property type="entry name" value="Metallo-hydrolase/oxidoreductase"/>
    <property type="match status" value="1"/>
</dbReference>
<dbReference type="Proteomes" id="UP000575241">
    <property type="component" value="Unassembled WGS sequence"/>
</dbReference>
<comment type="caution">
    <text evidence="2">The sequence shown here is derived from an EMBL/GenBank/DDBJ whole genome shotgun (WGS) entry which is preliminary data.</text>
</comment>
<dbReference type="PANTHER" id="PTHR15032:SF4">
    <property type="entry name" value="N-ACYL-PHOSPHATIDYLETHANOLAMINE-HYDROLYZING PHOSPHOLIPASE D"/>
    <property type="match status" value="1"/>
</dbReference>
<dbReference type="InterPro" id="IPR001279">
    <property type="entry name" value="Metallo-B-lactamas"/>
</dbReference>
<feature type="domain" description="Metallo-beta-lactamase" evidence="1">
    <location>
        <begin position="117"/>
        <end position="344"/>
    </location>
</feature>
<gene>
    <name evidence="2" type="ORF">HNP52_001465</name>
</gene>
<sequence>MRLIRIALASLLWIVVAFCLIATAAPFFLDRIYYTGPVTGHFDGKRFFNPDGDALDISATRRNKLLWQQIFGDPTRPAWPDKVAVTPSKPPASVEGERMRVTWIGHASVLVQASGLNILTDPVWSETVGPYGFGPKRVAEPGVRFEDLPKIDIVLVSHNHYDHMDLATLKRLWDRDHPIIVTSLGNDTLLHQAGIPSRGMYHCGDCPGVVARDWGEETIAIRFEEPEKGKPFRDARPAVVHVTRSHHWDSRWFADRNRALWSSFVVALPYGSFFFAGDTGLGDGKWPAEAAAQVSSFGIRFAAIPIGAFRFDEGQMESGSHIGPKDAIKVWDGLGRPPSLAVHWGTFRLSREGYATPPRMLRGMMQCAGEDPARFAPHAIGQGFEVPPMGAAPRAPDYAGLDRCIRNGNFDALR</sequence>
<keyword evidence="3" id="KW-1185">Reference proteome</keyword>
<evidence type="ECO:0000313" key="3">
    <source>
        <dbReference type="Proteomes" id="UP000575241"/>
    </source>
</evidence>
<dbReference type="EMBL" id="JACHLN010000001">
    <property type="protein sequence ID" value="MBB4838414.1"/>
    <property type="molecule type" value="Genomic_DNA"/>
</dbReference>
<evidence type="ECO:0000313" key="2">
    <source>
        <dbReference type="EMBL" id="MBB4838414.1"/>
    </source>
</evidence>
<proteinExistence type="predicted"/>